<dbReference type="Proteomes" id="UP000035642">
    <property type="component" value="Unassembled WGS sequence"/>
</dbReference>
<accession>A0A0K0DDI4</accession>
<reference evidence="2" key="2">
    <citation type="submission" date="2017-02" db="UniProtKB">
        <authorList>
            <consortium name="WormBaseParasite"/>
        </authorList>
    </citation>
    <scope>IDENTIFICATION</scope>
</reference>
<sequence length="78" mass="8755">MSSPRRQHHFTPAALPRLNVDYLLVTSYWIGDVHFEVSTTCHRLLVDNISRDFFCSVNADLSLAIGNHPFPNVSAAKS</sequence>
<protein>
    <submittedName>
        <fullName evidence="2">Uncharacterized protein</fullName>
    </submittedName>
</protein>
<keyword evidence="1" id="KW-1185">Reference proteome</keyword>
<dbReference type="WBParaSite" id="ACAC_0000878701-mRNA-1">
    <property type="protein sequence ID" value="ACAC_0000878701-mRNA-1"/>
    <property type="gene ID" value="ACAC_0000878701"/>
</dbReference>
<evidence type="ECO:0000313" key="1">
    <source>
        <dbReference type="Proteomes" id="UP000035642"/>
    </source>
</evidence>
<proteinExistence type="predicted"/>
<organism evidence="1 2">
    <name type="scientific">Angiostrongylus cantonensis</name>
    <name type="common">Rat lungworm</name>
    <dbReference type="NCBI Taxonomy" id="6313"/>
    <lineage>
        <taxon>Eukaryota</taxon>
        <taxon>Metazoa</taxon>
        <taxon>Ecdysozoa</taxon>
        <taxon>Nematoda</taxon>
        <taxon>Chromadorea</taxon>
        <taxon>Rhabditida</taxon>
        <taxon>Rhabditina</taxon>
        <taxon>Rhabditomorpha</taxon>
        <taxon>Strongyloidea</taxon>
        <taxon>Metastrongylidae</taxon>
        <taxon>Angiostrongylus</taxon>
    </lineage>
</organism>
<reference evidence="1" key="1">
    <citation type="submission" date="2012-09" db="EMBL/GenBank/DDBJ databases">
        <authorList>
            <person name="Martin A.A."/>
        </authorList>
    </citation>
    <scope>NUCLEOTIDE SEQUENCE</scope>
</reference>
<evidence type="ECO:0000313" key="2">
    <source>
        <dbReference type="WBParaSite" id="ACAC_0000878701-mRNA-1"/>
    </source>
</evidence>
<dbReference type="AlphaFoldDB" id="A0A0K0DDI4"/>
<name>A0A0K0DDI4_ANGCA</name>